<dbReference type="GO" id="GO:0010268">
    <property type="term" value="P:brassinosteroid homeostasis"/>
    <property type="evidence" value="ECO:0007669"/>
    <property type="project" value="TreeGrafter"/>
</dbReference>
<dbReference type="GO" id="GO:0004497">
    <property type="term" value="F:monooxygenase activity"/>
    <property type="evidence" value="ECO:0007669"/>
    <property type="project" value="UniProtKB-KW"/>
</dbReference>
<evidence type="ECO:0000256" key="4">
    <source>
        <dbReference type="ARBA" id="ARBA00022617"/>
    </source>
</evidence>
<evidence type="ECO:0000256" key="13">
    <source>
        <dbReference type="SAM" id="Phobius"/>
    </source>
</evidence>
<dbReference type="InterPro" id="IPR036396">
    <property type="entry name" value="Cyt_P450_sf"/>
</dbReference>
<keyword evidence="5 13" id="KW-0812">Transmembrane</keyword>
<dbReference type="Proteomes" id="UP000092600">
    <property type="component" value="Unassembled WGS sequence"/>
</dbReference>
<evidence type="ECO:0000256" key="6">
    <source>
        <dbReference type="ARBA" id="ARBA00022723"/>
    </source>
</evidence>
<keyword evidence="7 13" id="KW-1133">Transmembrane helix</keyword>
<dbReference type="GO" id="GO:0016132">
    <property type="term" value="P:brassinosteroid biosynthetic process"/>
    <property type="evidence" value="ECO:0007669"/>
    <property type="project" value="TreeGrafter"/>
</dbReference>
<dbReference type="Pfam" id="PF00067">
    <property type="entry name" value="p450"/>
    <property type="match status" value="1"/>
</dbReference>
<dbReference type="GO" id="GO:0016020">
    <property type="term" value="C:membrane"/>
    <property type="evidence" value="ECO:0007669"/>
    <property type="project" value="UniProtKB-SubCell"/>
</dbReference>
<feature type="transmembrane region" description="Helical" evidence="13">
    <location>
        <begin position="210"/>
        <end position="228"/>
    </location>
</feature>
<evidence type="ECO:0000256" key="3">
    <source>
        <dbReference type="ARBA" id="ARBA00010617"/>
    </source>
</evidence>
<evidence type="ECO:0000313" key="15">
    <source>
        <dbReference type="Proteomes" id="UP000092600"/>
    </source>
</evidence>
<dbReference type="GO" id="GO:0016125">
    <property type="term" value="P:sterol metabolic process"/>
    <property type="evidence" value="ECO:0007669"/>
    <property type="project" value="TreeGrafter"/>
</dbReference>
<evidence type="ECO:0000256" key="9">
    <source>
        <dbReference type="ARBA" id="ARBA00023004"/>
    </source>
</evidence>
<evidence type="ECO:0000256" key="1">
    <source>
        <dbReference type="ARBA" id="ARBA00001971"/>
    </source>
</evidence>
<dbReference type="SUPFAM" id="SSF48264">
    <property type="entry name" value="Cytochrome P450"/>
    <property type="match status" value="1"/>
</dbReference>
<comment type="subcellular location">
    <subcellularLocation>
        <location evidence="2">Membrane</location>
        <topology evidence="2">Single-pass membrane protein</topology>
    </subcellularLocation>
</comment>
<evidence type="ECO:0000313" key="14">
    <source>
        <dbReference type="EMBL" id="OAY72730.1"/>
    </source>
</evidence>
<dbReference type="PANTHER" id="PTHR24286">
    <property type="entry name" value="CYTOCHROME P450 26"/>
    <property type="match status" value="1"/>
</dbReference>
<evidence type="ECO:0000256" key="12">
    <source>
        <dbReference type="SAM" id="MobiDB-lite"/>
    </source>
</evidence>
<feature type="region of interest" description="Disordered" evidence="12">
    <location>
        <begin position="249"/>
        <end position="268"/>
    </location>
</feature>
<dbReference type="PANTHER" id="PTHR24286:SF44">
    <property type="entry name" value="3BETA,22ALPHA-DIHYDROXYSTEROID 3-DEHYDROGENASE"/>
    <property type="match status" value="1"/>
</dbReference>
<dbReference type="Gene3D" id="1.10.630.10">
    <property type="entry name" value="Cytochrome P450"/>
    <property type="match status" value="1"/>
</dbReference>
<dbReference type="GO" id="GO:0016705">
    <property type="term" value="F:oxidoreductase activity, acting on paired donors, with incorporation or reduction of molecular oxygen"/>
    <property type="evidence" value="ECO:0007669"/>
    <property type="project" value="InterPro"/>
</dbReference>
<dbReference type="AlphaFoldDB" id="A0A199V7C2"/>
<evidence type="ECO:0000256" key="8">
    <source>
        <dbReference type="ARBA" id="ARBA00023002"/>
    </source>
</evidence>
<comment type="cofactor">
    <cofactor evidence="1">
        <name>heme</name>
        <dbReference type="ChEBI" id="CHEBI:30413"/>
    </cofactor>
</comment>
<evidence type="ECO:0000256" key="11">
    <source>
        <dbReference type="ARBA" id="ARBA00023136"/>
    </source>
</evidence>
<dbReference type="InterPro" id="IPR001128">
    <property type="entry name" value="Cyt_P450"/>
</dbReference>
<keyword evidence="10" id="KW-0503">Monooxygenase</keyword>
<dbReference type="EMBL" id="LSRQ01002999">
    <property type="protein sequence ID" value="OAY72730.1"/>
    <property type="molecule type" value="Genomic_DNA"/>
</dbReference>
<accession>A0A199V7C2</accession>
<evidence type="ECO:0000256" key="5">
    <source>
        <dbReference type="ARBA" id="ARBA00022692"/>
    </source>
</evidence>
<dbReference type="GO" id="GO:0005506">
    <property type="term" value="F:iron ion binding"/>
    <property type="evidence" value="ECO:0007669"/>
    <property type="project" value="InterPro"/>
</dbReference>
<keyword evidence="4" id="KW-0349">Heme</keyword>
<feature type="compositionally biased region" description="Basic residues" evidence="12">
    <location>
        <begin position="249"/>
        <end position="258"/>
    </location>
</feature>
<name>A0A199V7C2_ANACO</name>
<keyword evidence="11 13" id="KW-0472">Membrane</keyword>
<dbReference type="GO" id="GO:0020037">
    <property type="term" value="F:heme binding"/>
    <property type="evidence" value="ECO:0007669"/>
    <property type="project" value="InterPro"/>
</dbReference>
<evidence type="ECO:0000256" key="10">
    <source>
        <dbReference type="ARBA" id="ARBA00023033"/>
    </source>
</evidence>
<protein>
    <submittedName>
        <fullName evidence="14">Cytochrome P450 90A1</fullName>
    </submittedName>
</protein>
<organism evidence="14 15">
    <name type="scientific">Ananas comosus</name>
    <name type="common">Pineapple</name>
    <name type="synonym">Ananas ananas</name>
    <dbReference type="NCBI Taxonomy" id="4615"/>
    <lineage>
        <taxon>Eukaryota</taxon>
        <taxon>Viridiplantae</taxon>
        <taxon>Streptophyta</taxon>
        <taxon>Embryophyta</taxon>
        <taxon>Tracheophyta</taxon>
        <taxon>Spermatophyta</taxon>
        <taxon>Magnoliopsida</taxon>
        <taxon>Liliopsida</taxon>
        <taxon>Poales</taxon>
        <taxon>Bromeliaceae</taxon>
        <taxon>Bromelioideae</taxon>
        <taxon>Ananas</taxon>
    </lineage>
</organism>
<proteinExistence type="inferred from homology"/>
<reference evidence="14 15" key="1">
    <citation type="journal article" date="2016" name="DNA Res.">
        <title>The draft genome of MD-2 pineapple using hybrid error correction of long reads.</title>
        <authorList>
            <person name="Redwan R.M."/>
            <person name="Saidin A."/>
            <person name="Kumar S.V."/>
        </authorList>
    </citation>
    <scope>NUCLEOTIDE SEQUENCE [LARGE SCALE GENOMIC DNA]</scope>
    <source>
        <strain evidence="15">cv. MD2</strain>
        <tissue evidence="14">Leaf</tissue>
    </source>
</reference>
<keyword evidence="9" id="KW-0408">Iron</keyword>
<dbReference type="STRING" id="4615.A0A199V7C2"/>
<gene>
    <name evidence="14" type="ORF">ACMD2_03418</name>
</gene>
<keyword evidence="8" id="KW-0560">Oxidoreductase</keyword>
<evidence type="ECO:0000256" key="7">
    <source>
        <dbReference type="ARBA" id="ARBA00022989"/>
    </source>
</evidence>
<comment type="caution">
    <text evidence="14">The sequence shown here is derived from an EMBL/GenBank/DDBJ whole genome shotgun (WGS) entry which is preliminary data.</text>
</comment>
<keyword evidence="6" id="KW-0479">Metal-binding</keyword>
<evidence type="ECO:0000256" key="2">
    <source>
        <dbReference type="ARBA" id="ARBA00004167"/>
    </source>
</evidence>
<comment type="similarity">
    <text evidence="3">Belongs to the cytochrome P450 family.</text>
</comment>
<sequence length="364" mass="40694">MESLISNFEGAYLERLALLDIDASSRHTDTHLFLVLVVLEEGRRQKARRRRLPQRRMGLPLVGETLKLIAAYKTENPEPFIDECVRRHGRLFTTHVFGERTVFSVDPEFNRLGRGAVECSYRSSISTLPGPHSLLLMRGPLHKSLHFLTLTHLASPAAIRDGPLLAHIDALGEESGPTPTPTLAPVRLLDQAKKITFELTVKQLMSFDPYVLFIVGFFSIPFPSFLSFTTYGRALKKVAEVLREVTRKKKEAKKKKRTTRDEKGLEDQEATAAVAVEKQGLPTVASGRRHIYKKDMVEELLEAEGGSLSEEEMVDFLLALLVAGYETSSTIMTLAVKFLTDTPYALALLRVSSTYPFSPPVNAE</sequence>